<dbReference type="EMBL" id="CP009761">
    <property type="protein sequence ID" value="AIZ36132.1"/>
    <property type="molecule type" value="Genomic_DNA"/>
</dbReference>
<feature type="transmembrane region" description="Helical" evidence="1">
    <location>
        <begin position="93"/>
        <end position="112"/>
    </location>
</feature>
<evidence type="ECO:0000313" key="3">
    <source>
        <dbReference type="EMBL" id="AIZ36132.1"/>
    </source>
</evidence>
<keyword evidence="1" id="KW-0812">Transmembrane</keyword>
<keyword evidence="1" id="KW-0472">Membrane</keyword>
<dbReference type="GO" id="GO:0006508">
    <property type="term" value="P:proteolysis"/>
    <property type="evidence" value="ECO:0007669"/>
    <property type="project" value="UniProtKB-KW"/>
</dbReference>
<dbReference type="InterPro" id="IPR003675">
    <property type="entry name" value="Rce1/LyrA-like_dom"/>
</dbReference>
<name>A0A0B4S009_9FIRM</name>
<keyword evidence="3" id="KW-0378">Hydrolase</keyword>
<feature type="domain" description="CAAX prenyl protease 2/Lysostaphin resistance protein A-like" evidence="2">
    <location>
        <begin position="95"/>
        <end position="193"/>
    </location>
</feature>
<organism evidence="3 4">
    <name type="scientific">Parvimonas micra</name>
    <dbReference type="NCBI Taxonomy" id="33033"/>
    <lineage>
        <taxon>Bacteria</taxon>
        <taxon>Bacillati</taxon>
        <taxon>Bacillota</taxon>
        <taxon>Tissierellia</taxon>
        <taxon>Tissierellales</taxon>
        <taxon>Peptoniphilaceae</taxon>
        <taxon>Parvimonas</taxon>
    </lineage>
</organism>
<evidence type="ECO:0000313" key="4">
    <source>
        <dbReference type="Proteomes" id="UP000031386"/>
    </source>
</evidence>
<dbReference type="STRING" id="33033.NW74_01560"/>
<accession>A0A0B4S009</accession>
<dbReference type="Proteomes" id="UP000031386">
    <property type="component" value="Chromosome"/>
</dbReference>
<evidence type="ECO:0000259" key="2">
    <source>
        <dbReference type="Pfam" id="PF02517"/>
    </source>
</evidence>
<feature type="transmembrane region" description="Helical" evidence="1">
    <location>
        <begin position="184"/>
        <end position="203"/>
    </location>
</feature>
<dbReference type="RefSeq" id="WP_041953526.1">
    <property type="nucleotide sequence ID" value="NZ_CP101411.1"/>
</dbReference>
<gene>
    <name evidence="3" type="ORF">NW74_01560</name>
</gene>
<feature type="transmembrane region" description="Helical" evidence="1">
    <location>
        <begin position="12"/>
        <end position="28"/>
    </location>
</feature>
<evidence type="ECO:0000256" key="1">
    <source>
        <dbReference type="SAM" id="Phobius"/>
    </source>
</evidence>
<reference evidence="3 4" key="1">
    <citation type="submission" date="2014-10" db="EMBL/GenBank/DDBJ databases">
        <title>Complete genome sequence of Parvimonas micra KCOM 1535 (= ChDC B708).</title>
        <authorList>
            <person name="Kook J.-K."/>
            <person name="Park S.-N."/>
            <person name="Lim Y.K."/>
            <person name="Roh H."/>
        </authorList>
    </citation>
    <scope>NUCLEOTIDE SEQUENCE [LARGE SCALE GENOMIC DNA]</scope>
    <source>
        <strain evidence="4">KCOM 1535 / ChDC B708</strain>
    </source>
</reference>
<dbReference type="GO" id="GO:0004175">
    <property type="term" value="F:endopeptidase activity"/>
    <property type="evidence" value="ECO:0007669"/>
    <property type="project" value="UniProtKB-ARBA"/>
</dbReference>
<dbReference type="Pfam" id="PF02517">
    <property type="entry name" value="Rce1-like"/>
    <property type="match status" value="1"/>
</dbReference>
<dbReference type="OrthoDB" id="1437285at2"/>
<keyword evidence="4" id="KW-1185">Reference proteome</keyword>
<keyword evidence="3" id="KW-0645">Protease</keyword>
<protein>
    <submittedName>
        <fullName evidence="3">CAAX protease</fullName>
    </submittedName>
</protein>
<proteinExistence type="predicted"/>
<sequence>MDLLMKKLTNSIIQIIIFSIIPFLWWLITSRKKMNFFEWIGLKKVNNIKENKLFAWIFSVLVLFLIISVFILYSLKNVNVASSEFTGLGIKSLPSILIYAIFNTSLPEEILFRGFLLKRIGNKFGFIVSNGIQSLLFGCIHGIMFFSAIGILKSMLIILFTGIIGWIMGYINEKKANGSILPSWFIHVVANIFSGIFYAFQLIE</sequence>
<dbReference type="KEGG" id="pmic:NW74_01560"/>
<feature type="transmembrane region" description="Helical" evidence="1">
    <location>
        <begin position="124"/>
        <end position="149"/>
    </location>
</feature>
<feature type="transmembrane region" description="Helical" evidence="1">
    <location>
        <begin position="53"/>
        <end position="73"/>
    </location>
</feature>
<keyword evidence="1" id="KW-1133">Transmembrane helix</keyword>
<dbReference type="GO" id="GO:0080120">
    <property type="term" value="P:CAAX-box protein maturation"/>
    <property type="evidence" value="ECO:0007669"/>
    <property type="project" value="UniProtKB-ARBA"/>
</dbReference>
<dbReference type="AlphaFoldDB" id="A0A0B4S009"/>
<feature type="transmembrane region" description="Helical" evidence="1">
    <location>
        <begin position="155"/>
        <end position="172"/>
    </location>
</feature>